<evidence type="ECO:0000313" key="2">
    <source>
        <dbReference type="EMBL" id="MBB6228845.1"/>
    </source>
</evidence>
<dbReference type="AlphaFoldDB" id="A0A841LGC5"/>
<comment type="caution">
    <text evidence="2">The sequence shown here is derived from an EMBL/GenBank/DDBJ whole genome shotgun (WGS) entry which is preliminary data.</text>
</comment>
<dbReference type="Gene3D" id="1.10.287.1490">
    <property type="match status" value="1"/>
</dbReference>
<keyword evidence="3" id="KW-1185">Reference proteome</keyword>
<keyword evidence="1" id="KW-1133">Transmembrane helix</keyword>
<sequence>MSDLPTPPRWPILAAGAATLLWLAMIIVTAMLFLPGATIPASFEAFPVIAGIALNIAAPLTVLWLVATRLRDTSAAQAARNALMAEQAEFTALRLREGADALAALETRLSDFTGQLTAMAKPVERQHAALATSIAALHESTASLTAAAERADAATRQLGQETPAATAAAEALTILLGSAQALLTGEVSRADGLIASLAARLAEARIEASATASETEARLEAVTAASDAARAALVSPLAELDQGIDAALARTGEALDITRDGVHAQTNAILASIDQARTSIEHIGGEAASAIAARLASLCAGLANLGTNLDEQAARAATLVDDLGERFQSFDATLGASTDRGDAMLASVTDRLGDVRTAIAGLITPVAETEASLDGLSARLAHLDDGATRLFGTMDERLPATVPGLDDLASRLARLHDDATALAAPIEAGADTMAAAHARLQEAAATLDASADTLANRLASAEASLAALTRTAEDDALAASATLLDSFSRIREIAGQAAGTMRETLAGVVAEAEAALDQAGTSRAEIAFGAPVRTAIAALEVQHANAASAAQVAAERVSSRLVALTRTMADMETHFDKRQTEINIRERSDLAKRATTLLATLHESAIDLSRLLALDIEDQDYEAWLAGDRSRFLRRLTSGLDEETGRAIARHLAHDPAFRTDATRFAEAFETLIEHVSTDRQGRPLAATLLASDPGKLYLALTQVVKGD</sequence>
<keyword evidence="1" id="KW-0812">Transmembrane</keyword>
<reference evidence="2 3" key="1">
    <citation type="submission" date="2020-08" db="EMBL/GenBank/DDBJ databases">
        <title>Genomic Encyclopedia of Type Strains, Phase IV (KMG-IV): sequencing the most valuable type-strain genomes for metagenomic binning, comparative biology and taxonomic classification.</title>
        <authorList>
            <person name="Goeker M."/>
        </authorList>
    </citation>
    <scope>NUCLEOTIDE SEQUENCE [LARGE SCALE GENOMIC DNA]</scope>
    <source>
        <strain evidence="2 3">DSM 102189</strain>
    </source>
</reference>
<evidence type="ECO:0000256" key="1">
    <source>
        <dbReference type="SAM" id="Phobius"/>
    </source>
</evidence>
<accession>A0A841LGC5</accession>
<evidence type="ECO:0000313" key="3">
    <source>
        <dbReference type="Proteomes" id="UP000538147"/>
    </source>
</evidence>
<proteinExistence type="predicted"/>
<dbReference type="Proteomes" id="UP000538147">
    <property type="component" value="Unassembled WGS sequence"/>
</dbReference>
<organism evidence="2 3">
    <name type="scientific">Polymorphobacter multimanifer</name>
    <dbReference type="NCBI Taxonomy" id="1070431"/>
    <lineage>
        <taxon>Bacteria</taxon>
        <taxon>Pseudomonadati</taxon>
        <taxon>Pseudomonadota</taxon>
        <taxon>Alphaproteobacteria</taxon>
        <taxon>Sphingomonadales</taxon>
        <taxon>Sphingosinicellaceae</taxon>
        <taxon>Polymorphobacter</taxon>
    </lineage>
</organism>
<feature type="transmembrane region" description="Helical" evidence="1">
    <location>
        <begin position="12"/>
        <end position="34"/>
    </location>
</feature>
<keyword evidence="1" id="KW-0472">Membrane</keyword>
<dbReference type="EMBL" id="JACIIV010000025">
    <property type="protein sequence ID" value="MBB6228845.1"/>
    <property type="molecule type" value="Genomic_DNA"/>
</dbReference>
<gene>
    <name evidence="2" type="ORF">FHS79_003037</name>
</gene>
<feature type="transmembrane region" description="Helical" evidence="1">
    <location>
        <begin position="46"/>
        <end position="67"/>
    </location>
</feature>
<protein>
    <submittedName>
        <fullName evidence="2">Putative nucleic acid-binding Zn-ribbon protein</fullName>
    </submittedName>
</protein>
<dbReference type="RefSeq" id="WP_184201934.1">
    <property type="nucleotide sequence ID" value="NZ_BMOX01000078.1"/>
</dbReference>
<name>A0A841LGC5_9SPHN</name>